<evidence type="ECO:0000313" key="10">
    <source>
        <dbReference type="EMBL" id="CAD7041623.1"/>
    </source>
</evidence>
<dbReference type="PANTHER" id="PTHR42861">
    <property type="entry name" value="CALCIUM-TRANSPORTING ATPASE"/>
    <property type="match status" value="1"/>
</dbReference>
<organism evidence="10 11">
    <name type="scientific">Pseudorhizobium endolithicum</name>
    <dbReference type="NCBI Taxonomy" id="1191678"/>
    <lineage>
        <taxon>Bacteria</taxon>
        <taxon>Pseudomonadati</taxon>
        <taxon>Pseudomonadota</taxon>
        <taxon>Alphaproteobacteria</taxon>
        <taxon>Hyphomicrobiales</taxon>
        <taxon>Rhizobiaceae</taxon>
        <taxon>Rhizobium/Agrobacterium group</taxon>
        <taxon>Pseudorhizobium</taxon>
    </lineage>
</organism>
<feature type="transmembrane region" description="Helical" evidence="8">
    <location>
        <begin position="64"/>
        <end position="84"/>
    </location>
</feature>
<keyword evidence="3" id="KW-0547">Nucleotide-binding</keyword>
<dbReference type="PRINTS" id="PR00120">
    <property type="entry name" value="HATPASE"/>
</dbReference>
<dbReference type="SFLD" id="SFLDG00002">
    <property type="entry name" value="C1.7:_P-type_atpase_like"/>
    <property type="match status" value="1"/>
</dbReference>
<dbReference type="GO" id="GO:0016787">
    <property type="term" value="F:hydrolase activity"/>
    <property type="evidence" value="ECO:0007669"/>
    <property type="project" value="UniProtKB-KW"/>
</dbReference>
<dbReference type="InterPro" id="IPR001757">
    <property type="entry name" value="P_typ_ATPase"/>
</dbReference>
<comment type="caution">
    <text evidence="10">The sequence shown here is derived from an EMBL/GenBank/DDBJ whole genome shotgun (WGS) entry which is preliminary data.</text>
</comment>
<reference evidence="10 11" key="1">
    <citation type="submission" date="2020-11" db="EMBL/GenBank/DDBJ databases">
        <authorList>
            <person name="Lassalle F."/>
        </authorList>
    </citation>
    <scope>NUCLEOTIDE SEQUENCE [LARGE SCALE GENOMIC DNA]</scope>
    <source>
        <strain evidence="10 11">JC140</strain>
    </source>
</reference>
<evidence type="ECO:0000256" key="7">
    <source>
        <dbReference type="ARBA" id="ARBA00023136"/>
    </source>
</evidence>
<feature type="transmembrane region" description="Helical" evidence="8">
    <location>
        <begin position="803"/>
        <end position="828"/>
    </location>
</feature>
<dbReference type="InterPro" id="IPR023299">
    <property type="entry name" value="ATPase_P-typ_cyto_dom_N"/>
</dbReference>
<evidence type="ECO:0000256" key="4">
    <source>
        <dbReference type="ARBA" id="ARBA00022840"/>
    </source>
</evidence>
<dbReference type="Pfam" id="PF00122">
    <property type="entry name" value="E1-E2_ATPase"/>
    <property type="match status" value="1"/>
</dbReference>
<evidence type="ECO:0000313" key="11">
    <source>
        <dbReference type="Proteomes" id="UP000606921"/>
    </source>
</evidence>
<dbReference type="InterPro" id="IPR006068">
    <property type="entry name" value="ATPase_P-typ_cation-transptr_C"/>
</dbReference>
<feature type="transmembrane region" description="Helical" evidence="8">
    <location>
        <begin position="42"/>
        <end position="58"/>
    </location>
</feature>
<dbReference type="Pfam" id="PF00690">
    <property type="entry name" value="Cation_ATPase_N"/>
    <property type="match status" value="1"/>
</dbReference>
<dbReference type="PRINTS" id="PR00119">
    <property type="entry name" value="CATATPASE"/>
</dbReference>
<dbReference type="SUPFAM" id="SSF81665">
    <property type="entry name" value="Calcium ATPase, transmembrane domain M"/>
    <property type="match status" value="1"/>
</dbReference>
<dbReference type="SUPFAM" id="SSF81660">
    <property type="entry name" value="Metal cation-transporting ATPase, ATP-binding domain N"/>
    <property type="match status" value="1"/>
</dbReference>
<dbReference type="Gene3D" id="1.20.1110.10">
    <property type="entry name" value="Calcium-transporting ATPase, transmembrane domain"/>
    <property type="match status" value="1"/>
</dbReference>
<feature type="transmembrane region" description="Helical" evidence="8">
    <location>
        <begin position="840"/>
        <end position="859"/>
    </location>
</feature>
<gene>
    <name evidence="10" type="ORF">REJC140_01032</name>
</gene>
<dbReference type="InterPro" id="IPR044492">
    <property type="entry name" value="P_typ_ATPase_HD_dom"/>
</dbReference>
<evidence type="ECO:0000256" key="1">
    <source>
        <dbReference type="ARBA" id="ARBA00004141"/>
    </source>
</evidence>
<accession>A0ABN7JU44</accession>
<keyword evidence="11" id="KW-1185">Reference proteome</keyword>
<dbReference type="Pfam" id="PF13246">
    <property type="entry name" value="Cation_ATPase"/>
    <property type="match status" value="1"/>
</dbReference>
<dbReference type="SUPFAM" id="SSF56784">
    <property type="entry name" value="HAD-like"/>
    <property type="match status" value="1"/>
</dbReference>
<dbReference type="InterPro" id="IPR008250">
    <property type="entry name" value="ATPase_P-typ_transduc_dom_A_sf"/>
</dbReference>
<feature type="transmembrane region" description="Helical" evidence="8">
    <location>
        <begin position="740"/>
        <end position="763"/>
    </location>
</feature>
<evidence type="ECO:0000256" key="5">
    <source>
        <dbReference type="ARBA" id="ARBA00022967"/>
    </source>
</evidence>
<keyword evidence="2 8" id="KW-0812">Transmembrane</keyword>
<sequence>MQKGGLTASEAADRLERFGPNLLPEPAPPSFLMTFLLQFRSPLIYILLVAAAVAAAVGELEDSFFIGIVLVLNGIVGGIQEHSAGRAAAALRKLEEATAMVVRDGATTAIPARLVVPGDLILLEAGARVAADVDVFEATDLQCDESLLTGESAPVKKIGGGAGADRVSAFAGTLVTRGRGRGIVVATGMASEIGRIAAELGKESSAKPPLMIRLAKFSNRIAWLVGAAMLFLILVGQFQGIGWGDLFLMAVGLAVSAIPEGLPVAISVALAISMRRMARKHVIVRRMPAVESLGSCTMIATDKTGTLTLNELTVTDIVLPDGSRFECEAGPEIDACRITSGGNHDPSANERVSRLFKAASMPNEGVLVRDENGWTGIGDTVDVALLAAARKAGLEHQALADHYPLLTRIPYEPDLKYAASFHRRGDVVRVFAKGSPETLIAMADRMDVGTDFAPVDRAALLRQKEEMASQGLRVLAFASGEISSEDGDHLGPHHLVHLVFLGMVGMQDPIRPEVPQAVADCRSAGVDIAMVTGDDPRTAAAIARDAGLSFDDDQVVTGREVQAAEEAGDEGLDTLTRRARIYARVAPAQKLSIVRSLARNGHFVAVTGDGINDAPALKHAHVGVAMGRKGTDVAKESADIVITDDNFSSIVSGIREGRVAYSNIRKVILMLVTTGIAEVLLFILAIPLGLPMPLLPVQLLWLNLVTNGIQDVALAGEKSEGDELRRPPRKPREPIFDRIMIRRIVVTVAVMGLGGFALFYWLLAQGYEVGQARNLLLLLFVMFENVQTFTSRSERRSIFSIPFFGNPLLLITVIAAQGLHIAAMYIPWLRDTLELSPISMAEWAVMLIAATSILIVTELDKWRLGRSEKKAEGGSR</sequence>
<dbReference type="Gene3D" id="3.40.50.1000">
    <property type="entry name" value="HAD superfamily/HAD-like"/>
    <property type="match status" value="1"/>
</dbReference>
<dbReference type="InterPro" id="IPR036412">
    <property type="entry name" value="HAD-like_sf"/>
</dbReference>
<keyword evidence="4" id="KW-0067">ATP-binding</keyword>
<evidence type="ECO:0000256" key="6">
    <source>
        <dbReference type="ARBA" id="ARBA00022989"/>
    </source>
</evidence>
<feature type="domain" description="Cation-transporting P-type ATPase N-terminal" evidence="9">
    <location>
        <begin position="5"/>
        <end position="59"/>
    </location>
</feature>
<dbReference type="SMART" id="SM00831">
    <property type="entry name" value="Cation_ATPase_N"/>
    <property type="match status" value="1"/>
</dbReference>
<dbReference type="InterPro" id="IPR059000">
    <property type="entry name" value="ATPase_P-type_domA"/>
</dbReference>
<dbReference type="InterPro" id="IPR023298">
    <property type="entry name" value="ATPase_P-typ_TM_dom_sf"/>
</dbReference>
<evidence type="ECO:0000256" key="8">
    <source>
        <dbReference type="SAM" id="Phobius"/>
    </source>
</evidence>
<dbReference type="EMBL" id="CABFWF030000012">
    <property type="protein sequence ID" value="CAD7041623.1"/>
    <property type="molecule type" value="Genomic_DNA"/>
</dbReference>
<evidence type="ECO:0000256" key="3">
    <source>
        <dbReference type="ARBA" id="ARBA00022741"/>
    </source>
</evidence>
<evidence type="ECO:0000259" key="9">
    <source>
        <dbReference type="SMART" id="SM00831"/>
    </source>
</evidence>
<dbReference type="SUPFAM" id="SSF81653">
    <property type="entry name" value="Calcium ATPase, transduction domain A"/>
    <property type="match status" value="1"/>
</dbReference>
<dbReference type="Pfam" id="PF08282">
    <property type="entry name" value="Hydrolase_3"/>
    <property type="match status" value="1"/>
</dbReference>
<feature type="transmembrane region" description="Helical" evidence="8">
    <location>
        <begin position="667"/>
        <end position="688"/>
    </location>
</feature>
<dbReference type="SFLD" id="SFLDS00003">
    <property type="entry name" value="Haloacid_Dehalogenase"/>
    <property type="match status" value="1"/>
</dbReference>
<dbReference type="InterPro" id="IPR004014">
    <property type="entry name" value="ATPase_P-typ_cation-transptr_N"/>
</dbReference>
<keyword evidence="7 8" id="KW-0472">Membrane</keyword>
<dbReference type="InterPro" id="IPR023214">
    <property type="entry name" value="HAD_sf"/>
</dbReference>
<protein>
    <submittedName>
        <fullName evidence="10">HAD family hydrolase</fullName>
    </submittedName>
</protein>
<keyword evidence="5" id="KW-1278">Translocase</keyword>
<comment type="subcellular location">
    <subcellularLocation>
        <location evidence="1">Membrane</location>
        <topology evidence="1">Multi-pass membrane protein</topology>
    </subcellularLocation>
</comment>
<dbReference type="Proteomes" id="UP000606921">
    <property type="component" value="Unassembled WGS sequence"/>
</dbReference>
<dbReference type="Gene3D" id="2.70.150.10">
    <property type="entry name" value="Calcium-transporting ATPase, cytoplasmic transduction domain A"/>
    <property type="match status" value="1"/>
</dbReference>
<feature type="transmembrane region" description="Helical" evidence="8">
    <location>
        <begin position="221"/>
        <end position="240"/>
    </location>
</feature>
<dbReference type="InterPro" id="IPR018303">
    <property type="entry name" value="ATPase_P-typ_P_site"/>
</dbReference>
<proteinExistence type="predicted"/>
<evidence type="ECO:0000256" key="2">
    <source>
        <dbReference type="ARBA" id="ARBA00022692"/>
    </source>
</evidence>
<feature type="transmembrane region" description="Helical" evidence="8">
    <location>
        <begin position="246"/>
        <end position="272"/>
    </location>
</feature>
<dbReference type="SFLD" id="SFLDF00027">
    <property type="entry name" value="p-type_atpase"/>
    <property type="match status" value="1"/>
</dbReference>
<name>A0ABN7JU44_9HYPH</name>
<keyword evidence="10" id="KW-0378">Hydrolase</keyword>
<dbReference type="PROSITE" id="PS00154">
    <property type="entry name" value="ATPASE_E1_E2"/>
    <property type="match status" value="1"/>
</dbReference>
<dbReference type="Pfam" id="PF00689">
    <property type="entry name" value="Cation_ATPase_C"/>
    <property type="match status" value="1"/>
</dbReference>
<keyword evidence="6 8" id="KW-1133">Transmembrane helix</keyword>
<dbReference type="Gene3D" id="3.40.1110.10">
    <property type="entry name" value="Calcium-transporting ATPase, cytoplasmic domain N"/>
    <property type="match status" value="1"/>
</dbReference>
<dbReference type="NCBIfam" id="TIGR01494">
    <property type="entry name" value="ATPase_P-type"/>
    <property type="match status" value="2"/>
</dbReference>